<reference evidence="1" key="1">
    <citation type="submission" date="2020-02" db="EMBL/GenBank/DDBJ databases">
        <authorList>
            <person name="Meier V. D."/>
        </authorList>
    </citation>
    <scope>NUCLEOTIDE SEQUENCE</scope>
    <source>
        <strain evidence="1">AVDCRST_MAG26</strain>
    </source>
</reference>
<evidence type="ECO:0000313" key="1">
    <source>
        <dbReference type="EMBL" id="CAA9233233.1"/>
    </source>
</evidence>
<proteinExistence type="predicted"/>
<gene>
    <name evidence="1" type="ORF">AVDCRST_MAG26-1071</name>
</gene>
<name>A0A6J4HVW6_9CHLR</name>
<protein>
    <submittedName>
        <fullName evidence="1">Uncharacterized protein</fullName>
    </submittedName>
</protein>
<accession>A0A6J4HVW6</accession>
<dbReference type="EMBL" id="CADCTK010000246">
    <property type="protein sequence ID" value="CAA9233233.1"/>
    <property type="molecule type" value="Genomic_DNA"/>
</dbReference>
<dbReference type="AlphaFoldDB" id="A0A6J4HVW6"/>
<sequence length="34" mass="3313">AVDDDGATGRAGDPARLCCAHAARSHGLPIPGAI</sequence>
<feature type="non-terminal residue" evidence="1">
    <location>
        <position position="1"/>
    </location>
</feature>
<feature type="non-terminal residue" evidence="1">
    <location>
        <position position="34"/>
    </location>
</feature>
<organism evidence="1">
    <name type="scientific">uncultured Chloroflexia bacterium</name>
    <dbReference type="NCBI Taxonomy" id="1672391"/>
    <lineage>
        <taxon>Bacteria</taxon>
        <taxon>Bacillati</taxon>
        <taxon>Chloroflexota</taxon>
        <taxon>Chloroflexia</taxon>
        <taxon>environmental samples</taxon>
    </lineage>
</organism>